<dbReference type="SUPFAM" id="SSF81383">
    <property type="entry name" value="F-box domain"/>
    <property type="match status" value="1"/>
</dbReference>
<protein>
    <recommendedName>
        <fullName evidence="1">F-box domain-containing protein</fullName>
    </recommendedName>
</protein>
<dbReference type="Proteomes" id="UP000807469">
    <property type="component" value="Unassembled WGS sequence"/>
</dbReference>
<dbReference type="InterPro" id="IPR001810">
    <property type="entry name" value="F-box_dom"/>
</dbReference>
<reference evidence="2" key="1">
    <citation type="submission" date="2020-11" db="EMBL/GenBank/DDBJ databases">
        <authorList>
            <consortium name="DOE Joint Genome Institute"/>
            <person name="Ahrendt S."/>
            <person name="Riley R."/>
            <person name="Andreopoulos W."/>
            <person name="Labutti K."/>
            <person name="Pangilinan J."/>
            <person name="Ruiz-Duenas F.J."/>
            <person name="Barrasa J.M."/>
            <person name="Sanchez-Garcia M."/>
            <person name="Camarero S."/>
            <person name="Miyauchi S."/>
            <person name="Serrano A."/>
            <person name="Linde D."/>
            <person name="Babiker R."/>
            <person name="Drula E."/>
            <person name="Ayuso-Fernandez I."/>
            <person name="Pacheco R."/>
            <person name="Padilla G."/>
            <person name="Ferreira P."/>
            <person name="Barriuso J."/>
            <person name="Kellner H."/>
            <person name="Castanera R."/>
            <person name="Alfaro M."/>
            <person name="Ramirez L."/>
            <person name="Pisabarro A.G."/>
            <person name="Kuo A."/>
            <person name="Tritt A."/>
            <person name="Lipzen A."/>
            <person name="He G."/>
            <person name="Yan M."/>
            <person name="Ng V."/>
            <person name="Cullen D."/>
            <person name="Martin F."/>
            <person name="Rosso M.-N."/>
            <person name="Henrissat B."/>
            <person name="Hibbett D."/>
            <person name="Martinez A.T."/>
            <person name="Grigoriev I.V."/>
        </authorList>
    </citation>
    <scope>NUCLEOTIDE SEQUENCE</scope>
    <source>
        <strain evidence="2">CIRM-BRFM 674</strain>
    </source>
</reference>
<dbReference type="Pfam" id="PF00646">
    <property type="entry name" value="F-box"/>
    <property type="match status" value="1"/>
</dbReference>
<evidence type="ECO:0000313" key="3">
    <source>
        <dbReference type="Proteomes" id="UP000807469"/>
    </source>
</evidence>
<dbReference type="EMBL" id="MU155159">
    <property type="protein sequence ID" value="KAF9482977.1"/>
    <property type="molecule type" value="Genomic_DNA"/>
</dbReference>
<comment type="caution">
    <text evidence="2">The sequence shown here is derived from an EMBL/GenBank/DDBJ whole genome shotgun (WGS) entry which is preliminary data.</text>
</comment>
<name>A0A9P6CXI1_9AGAR</name>
<accession>A0A9P6CXI1</accession>
<dbReference type="InterPro" id="IPR036047">
    <property type="entry name" value="F-box-like_dom_sf"/>
</dbReference>
<dbReference type="PROSITE" id="PS50181">
    <property type="entry name" value="FBOX"/>
    <property type="match status" value="1"/>
</dbReference>
<gene>
    <name evidence="2" type="ORF">BDN70DRAFT_929632</name>
</gene>
<proteinExistence type="predicted"/>
<organism evidence="2 3">
    <name type="scientific">Pholiota conissans</name>
    <dbReference type="NCBI Taxonomy" id="109636"/>
    <lineage>
        <taxon>Eukaryota</taxon>
        <taxon>Fungi</taxon>
        <taxon>Dikarya</taxon>
        <taxon>Basidiomycota</taxon>
        <taxon>Agaricomycotina</taxon>
        <taxon>Agaricomycetes</taxon>
        <taxon>Agaricomycetidae</taxon>
        <taxon>Agaricales</taxon>
        <taxon>Agaricineae</taxon>
        <taxon>Strophariaceae</taxon>
        <taxon>Pholiota</taxon>
    </lineage>
</organism>
<evidence type="ECO:0000313" key="2">
    <source>
        <dbReference type="EMBL" id="KAF9482977.1"/>
    </source>
</evidence>
<evidence type="ECO:0000259" key="1">
    <source>
        <dbReference type="PROSITE" id="PS50181"/>
    </source>
</evidence>
<dbReference type="AlphaFoldDB" id="A0A9P6CXI1"/>
<feature type="domain" description="F-box" evidence="1">
    <location>
        <begin position="2"/>
        <end position="48"/>
    </location>
</feature>
<dbReference type="OrthoDB" id="2745718at2759"/>
<keyword evidence="3" id="KW-1185">Reference proteome</keyword>
<dbReference type="CDD" id="cd09917">
    <property type="entry name" value="F-box_SF"/>
    <property type="match status" value="1"/>
</dbReference>
<sequence>MALSLFELPLDLQNYILETLDVFSLVRCTRTCKTMYDIVKNSLLLNYTVQLHLDGFKDAGSTINMPYSDRLDHLLHRRRFWTSQHLSNPIAVHLEDGSWEVADGVIAGVDDLHQLKLVQFPPLYDAMGRTITRKLPGFPIERFAMDPTQDVIAFLENNEVSLGTIRIHIRAISNKEDHPCAHESCLQFILAPNPPDDVSINRGHLQISGNSLLLRCYSGRHGPFGGVSQPRILMWDWTSGDLVLDTFTSPNEILAQFDSFEMLDSTSFMTTLADDDGSINLFKFLQPCAADLRLVHLAILRLPSMVSGTRFSDDLKLYCGPIEANPLPGLPYVANKEYRLHLLKLEYLLETKKIAFDLFVHQWVLTKYLSDRTDGLVLDLPWMDWGPMNTRLSCPEPQFVQCQIR</sequence>
<dbReference type="SMART" id="SM00256">
    <property type="entry name" value="FBOX"/>
    <property type="match status" value="1"/>
</dbReference>